<dbReference type="RefSeq" id="WP_184545261.1">
    <property type="nucleotide sequence ID" value="NZ_JACHMP010000001.1"/>
</dbReference>
<dbReference type="AlphaFoldDB" id="A0A7W9IBJ6"/>
<evidence type="ECO:0000256" key="1">
    <source>
        <dbReference type="SAM" id="MobiDB-lite"/>
    </source>
</evidence>
<dbReference type="Proteomes" id="UP000540685">
    <property type="component" value="Unassembled WGS sequence"/>
</dbReference>
<evidence type="ECO:0000313" key="2">
    <source>
        <dbReference type="EMBL" id="MBB5817712.1"/>
    </source>
</evidence>
<evidence type="ECO:0000313" key="3">
    <source>
        <dbReference type="Proteomes" id="UP000540685"/>
    </source>
</evidence>
<accession>A0A7W9IBJ6</accession>
<proteinExistence type="predicted"/>
<feature type="region of interest" description="Disordered" evidence="1">
    <location>
        <begin position="32"/>
        <end position="53"/>
    </location>
</feature>
<keyword evidence="3" id="KW-1185">Reference proteome</keyword>
<dbReference type="EMBL" id="JACHMP010000001">
    <property type="protein sequence ID" value="MBB5817712.1"/>
    <property type="molecule type" value="Genomic_DNA"/>
</dbReference>
<sequence>MRRGAFTSRLPHRDIGLLLGVSHQVVGKLLTGQPDLPTSSGAQGGEEGCDLAG</sequence>
<name>A0A7W9IBJ6_9ACTN</name>
<organism evidence="2 3">
    <name type="scientific">Streptosporangium becharense</name>
    <dbReference type="NCBI Taxonomy" id="1816182"/>
    <lineage>
        <taxon>Bacteria</taxon>
        <taxon>Bacillati</taxon>
        <taxon>Actinomycetota</taxon>
        <taxon>Actinomycetes</taxon>
        <taxon>Streptosporangiales</taxon>
        <taxon>Streptosporangiaceae</taxon>
        <taxon>Streptosporangium</taxon>
    </lineage>
</organism>
<protein>
    <submittedName>
        <fullName evidence="2">Uncharacterized protein</fullName>
    </submittedName>
</protein>
<reference evidence="2 3" key="1">
    <citation type="submission" date="2020-08" db="EMBL/GenBank/DDBJ databases">
        <title>Sequencing the genomes of 1000 actinobacteria strains.</title>
        <authorList>
            <person name="Klenk H.-P."/>
        </authorList>
    </citation>
    <scope>NUCLEOTIDE SEQUENCE [LARGE SCALE GENOMIC DNA]</scope>
    <source>
        <strain evidence="2 3">DSM 46887</strain>
    </source>
</reference>
<comment type="caution">
    <text evidence="2">The sequence shown here is derived from an EMBL/GenBank/DDBJ whole genome shotgun (WGS) entry which is preliminary data.</text>
</comment>
<gene>
    <name evidence="2" type="ORF">F4562_000774</name>
</gene>